<dbReference type="EMBL" id="LR791289">
    <property type="protein sequence ID" value="CAB3267151.1"/>
    <property type="molecule type" value="mRNA"/>
</dbReference>
<organism evidence="2">
    <name type="scientific">Phallusia mammillata</name>
    <dbReference type="NCBI Taxonomy" id="59560"/>
    <lineage>
        <taxon>Eukaryota</taxon>
        <taxon>Metazoa</taxon>
        <taxon>Chordata</taxon>
        <taxon>Tunicata</taxon>
        <taxon>Ascidiacea</taxon>
        <taxon>Phlebobranchia</taxon>
        <taxon>Ascidiidae</taxon>
        <taxon>Phallusia</taxon>
    </lineage>
</organism>
<sequence length="247" mass="28264">MVVETTQKSTENKIENVFKKLVQNYKETSAQLETGDNEEFEYCLISMPSDFPISTLNDLSVNLGSSETYIQSQGNKSNYILNYNTELSNQKVILADSPSHSTMIVKDTTHSLNIRQTIDETTPDLGNCIPKAIPPPVPDNVQIRFKPFGWQSPTDLQHHKQQSTIEPRTKQKKHKRKLGKKFDPEDDKNGNLDLSNMNSLKKQKKKHKLDKEKTIKVERDVNGTFSLPQGNDMKPAKKKKKKHKKEK</sequence>
<feature type="compositionally biased region" description="Basic residues" evidence="1">
    <location>
        <begin position="170"/>
        <end position="179"/>
    </location>
</feature>
<proteinExistence type="evidence at transcript level"/>
<feature type="compositionally biased region" description="Basic and acidic residues" evidence="1">
    <location>
        <begin position="180"/>
        <end position="190"/>
    </location>
</feature>
<feature type="compositionally biased region" description="Basic residues" evidence="1">
    <location>
        <begin position="236"/>
        <end position="247"/>
    </location>
</feature>
<dbReference type="InterPro" id="IPR013240">
    <property type="entry name" value="DNA-dir_RNA_pol1_su_RPA34"/>
</dbReference>
<feature type="region of interest" description="Disordered" evidence="1">
    <location>
        <begin position="150"/>
        <end position="247"/>
    </location>
</feature>
<gene>
    <name evidence="2" type="primary">Tnnt2-002</name>
</gene>
<feature type="compositionally biased region" description="Basic and acidic residues" evidence="1">
    <location>
        <begin position="209"/>
        <end position="221"/>
    </location>
</feature>
<evidence type="ECO:0000313" key="2">
    <source>
        <dbReference type="EMBL" id="CAB3267151.1"/>
    </source>
</evidence>
<dbReference type="GO" id="GO:0006360">
    <property type="term" value="P:transcription by RNA polymerase I"/>
    <property type="evidence" value="ECO:0007669"/>
    <property type="project" value="InterPro"/>
</dbReference>
<evidence type="ECO:0000256" key="1">
    <source>
        <dbReference type="SAM" id="MobiDB-lite"/>
    </source>
</evidence>
<reference evidence="2" key="1">
    <citation type="submission" date="2020-04" db="EMBL/GenBank/DDBJ databases">
        <authorList>
            <person name="Neveu A P."/>
        </authorList>
    </citation>
    <scope>NUCLEOTIDE SEQUENCE</scope>
    <source>
        <tissue evidence="2">Whole embryo</tissue>
    </source>
</reference>
<accession>A0A6F9DVF1</accession>
<name>A0A6F9DVF1_9ASCI</name>
<dbReference type="AlphaFoldDB" id="A0A6F9DVF1"/>
<dbReference type="Pfam" id="PF08208">
    <property type="entry name" value="RNA_polI_A34"/>
    <property type="match status" value="1"/>
</dbReference>
<protein>
    <submittedName>
        <fullName evidence="2">Troponin T, cardiac muscle isoforms</fullName>
    </submittedName>
</protein>